<protein>
    <submittedName>
        <fullName evidence="1">MarR family transcriptional regulator</fullName>
    </submittedName>
</protein>
<gene>
    <name evidence="1" type="ORF">KM842_01585</name>
</gene>
<dbReference type="Proteomes" id="UP000681794">
    <property type="component" value="Chromosome"/>
</dbReference>
<accession>A0ACD1E4V5</accession>
<evidence type="ECO:0000313" key="2">
    <source>
        <dbReference type="Proteomes" id="UP000681794"/>
    </source>
</evidence>
<dbReference type="EMBL" id="CP076544">
    <property type="protein sequence ID" value="QWS33928.1"/>
    <property type="molecule type" value="Genomic_DNA"/>
</dbReference>
<sequence length="366" mass="37642">MSVPAPSGQTPTGPTPTGQTPSGQTPSDRTGPGGAPRGTVRPGGGTPEPAVVASDGGRSRFPLDTVYQAARMYYLEDATQSEIAARLGVSRPTVSRLVSEARRAGLVRIEVVDPFQDETVGLAERLRVALGLQAVYVTAVTHAATLGVDLAEPVAAAVEAMRLVPGDAVLVSSGSTVHAIAHGAVPPMPGVQLVPTVGGQADPNQWFQTNEITRAAAERSGAIPAFLFAQALPSEALRASLDEDPAFQHVVGLWSRAKGAVLGIGAPVAMRDAMARGLPVDDAVFDRATGDVCLNFTGPDGEPIEFPGSDRMVRTSREVLAAVPHAVGVAVGAVKVPSIISAVRGRLVNELVTDAATARALLDALD</sequence>
<organism evidence="1 2">
    <name type="scientific">Curtobacterium aetherium</name>
    <dbReference type="NCBI Taxonomy" id="2841594"/>
    <lineage>
        <taxon>Bacteria</taxon>
        <taxon>Bacillati</taxon>
        <taxon>Actinomycetota</taxon>
        <taxon>Actinomycetes</taxon>
        <taxon>Micrococcales</taxon>
        <taxon>Microbacteriaceae</taxon>
        <taxon>Curtobacterium</taxon>
    </lineage>
</organism>
<keyword evidence="2" id="KW-1185">Reference proteome</keyword>
<name>A0ACD1E4V5_9MICO</name>
<proteinExistence type="predicted"/>
<evidence type="ECO:0000313" key="1">
    <source>
        <dbReference type="EMBL" id="QWS33928.1"/>
    </source>
</evidence>
<reference evidence="1" key="1">
    <citation type="submission" date="2021-06" db="EMBL/GenBank/DDBJ databases">
        <authorList>
            <person name="Ellington A.J."/>
            <person name="Bryan N.C."/>
            <person name="Christner B.C."/>
            <person name="Reisch C.R."/>
        </authorList>
    </citation>
    <scope>NUCLEOTIDE SEQUENCE</scope>
    <source>
        <strain evidence="1">L6-1</strain>
    </source>
</reference>